<dbReference type="Bgee" id="ENSMODG00000028688">
    <property type="expression patterns" value="Expressed in lung and 16 other cell types or tissues"/>
</dbReference>
<protein>
    <recommendedName>
        <fullName evidence="7">C-C motif chemokine 5</fullName>
    </recommendedName>
    <alternativeName>
        <fullName evidence="8">Small-inducible cytokine A5</fullName>
    </alternativeName>
    <alternativeName>
        <fullName evidence="9">T-cell-specific protein RANTES</fullName>
    </alternativeName>
</protein>
<dbReference type="PANTHER" id="PTHR12015:SF170">
    <property type="entry name" value="C-C MOTIF CHEMOKINE 5"/>
    <property type="match status" value="1"/>
</dbReference>
<dbReference type="HOGENOM" id="CLU_2189963_0_0_1"/>
<keyword evidence="5" id="KW-0964">Secreted</keyword>
<organism evidence="11 12">
    <name type="scientific">Monodelphis domestica</name>
    <name type="common">Gray short-tailed opossum</name>
    <dbReference type="NCBI Taxonomy" id="13616"/>
    <lineage>
        <taxon>Eukaryota</taxon>
        <taxon>Metazoa</taxon>
        <taxon>Chordata</taxon>
        <taxon>Craniata</taxon>
        <taxon>Vertebrata</taxon>
        <taxon>Euteleostomi</taxon>
        <taxon>Mammalia</taxon>
        <taxon>Metatheria</taxon>
        <taxon>Didelphimorphia</taxon>
        <taxon>Didelphidae</taxon>
        <taxon>Monodelphis</taxon>
    </lineage>
</organism>
<keyword evidence="6" id="KW-0395">Inflammatory response</keyword>
<dbReference type="GO" id="GO:0005615">
    <property type="term" value="C:extracellular space"/>
    <property type="evidence" value="ECO:0000318"/>
    <property type="project" value="GO_Central"/>
</dbReference>
<keyword evidence="4" id="KW-0202">Cytokine</keyword>
<name>K7E609_MONDO</name>
<accession>K7E609</accession>
<evidence type="ECO:0000256" key="7">
    <source>
        <dbReference type="ARBA" id="ARBA00040713"/>
    </source>
</evidence>
<comment type="similarity">
    <text evidence="2">Belongs to the intercrine beta (chemokine CC) family.</text>
</comment>
<dbReference type="GeneTree" id="ENSGT01100000263482"/>
<dbReference type="SMART" id="SM00199">
    <property type="entry name" value="SCY"/>
    <property type="match status" value="1"/>
</dbReference>
<keyword evidence="12" id="KW-1185">Reference proteome</keyword>
<evidence type="ECO:0000256" key="6">
    <source>
        <dbReference type="ARBA" id="ARBA00023198"/>
    </source>
</evidence>
<reference evidence="11 12" key="1">
    <citation type="journal article" date="2007" name="Nature">
        <title>Genome of the marsupial Monodelphis domestica reveals innovation in non-coding sequences.</title>
        <authorList>
            <person name="Mikkelsen T.S."/>
            <person name="Wakefield M.J."/>
            <person name="Aken B."/>
            <person name="Amemiya C.T."/>
            <person name="Chang J.L."/>
            <person name="Duke S."/>
            <person name="Garber M."/>
            <person name="Gentles A.J."/>
            <person name="Goodstadt L."/>
            <person name="Heger A."/>
            <person name="Jurka J."/>
            <person name="Kamal M."/>
            <person name="Mauceli E."/>
            <person name="Searle S.M."/>
            <person name="Sharpe T."/>
            <person name="Baker M.L."/>
            <person name="Batzer M.A."/>
            <person name="Benos P.V."/>
            <person name="Belov K."/>
            <person name="Clamp M."/>
            <person name="Cook A."/>
            <person name="Cuff J."/>
            <person name="Das R."/>
            <person name="Davidow L."/>
            <person name="Deakin J.E."/>
            <person name="Fazzari M.J."/>
            <person name="Glass J.L."/>
            <person name="Grabherr M."/>
            <person name="Greally J.M."/>
            <person name="Gu W."/>
            <person name="Hore T.A."/>
            <person name="Huttley G.A."/>
            <person name="Kleber M."/>
            <person name="Jirtle R.L."/>
            <person name="Koina E."/>
            <person name="Lee J.T."/>
            <person name="Mahony S."/>
            <person name="Marra M.A."/>
            <person name="Miller R.D."/>
            <person name="Nicholls R.D."/>
            <person name="Oda M."/>
            <person name="Papenfuss A.T."/>
            <person name="Parra Z.E."/>
            <person name="Pollock D.D."/>
            <person name="Ray D.A."/>
            <person name="Schein J.E."/>
            <person name="Speed T.P."/>
            <person name="Thompson K."/>
            <person name="VandeBerg J.L."/>
            <person name="Wade C.M."/>
            <person name="Walker J.A."/>
            <person name="Waters P.D."/>
            <person name="Webber C."/>
            <person name="Weidman J.R."/>
            <person name="Xie X."/>
            <person name="Zody M.C."/>
            <person name="Baldwin J."/>
            <person name="Abdouelleil A."/>
            <person name="Abdulkadir J."/>
            <person name="Abebe A."/>
            <person name="Abera B."/>
            <person name="Abreu J."/>
            <person name="Acer S.C."/>
            <person name="Aftuck L."/>
            <person name="Alexander A."/>
            <person name="An P."/>
            <person name="Anderson E."/>
            <person name="Anderson S."/>
            <person name="Arachi H."/>
            <person name="Azer M."/>
            <person name="Bachantsang P."/>
            <person name="Barry A."/>
            <person name="Bayul T."/>
            <person name="Berlin A."/>
            <person name="Bessette D."/>
            <person name="Bloom T."/>
            <person name="Bloom T."/>
            <person name="Boguslavskiy L."/>
            <person name="Bonnet C."/>
            <person name="Boukhgalter B."/>
            <person name="Bourzgui I."/>
            <person name="Brown A."/>
            <person name="Cahill P."/>
            <person name="Channer S."/>
            <person name="Cheshatsang Y."/>
            <person name="Chuda L."/>
            <person name="Citroen M."/>
            <person name="Collymore A."/>
            <person name="Cooke P."/>
            <person name="Costello M."/>
            <person name="D'Aco K."/>
            <person name="Daza R."/>
            <person name="De Haan G."/>
            <person name="DeGray S."/>
            <person name="DeMaso C."/>
            <person name="Dhargay N."/>
            <person name="Dooley K."/>
            <person name="Dooley E."/>
            <person name="Doricent M."/>
            <person name="Dorje P."/>
            <person name="Dorjee K."/>
            <person name="Dupes A."/>
            <person name="Elong R."/>
            <person name="Falk J."/>
            <person name="Farina A."/>
            <person name="Faro S."/>
            <person name="Ferguson D."/>
            <person name="Fisher S."/>
            <person name="Foley C.D."/>
            <person name="Franke A."/>
            <person name="Friedrich D."/>
            <person name="Gadbois L."/>
            <person name="Gearin G."/>
            <person name="Gearin C.R."/>
            <person name="Giannoukos G."/>
            <person name="Goode T."/>
            <person name="Graham J."/>
            <person name="Grandbois E."/>
            <person name="Grewal S."/>
            <person name="Gyaltsen K."/>
            <person name="Hafez N."/>
            <person name="Hagos B."/>
            <person name="Hall J."/>
            <person name="Henson C."/>
            <person name="Hollinger A."/>
            <person name="Honan T."/>
            <person name="Huard M.D."/>
            <person name="Hughes L."/>
            <person name="Hurhula B."/>
            <person name="Husby M.E."/>
            <person name="Kamat A."/>
            <person name="Kanga B."/>
            <person name="Kashin S."/>
            <person name="Khazanovich D."/>
            <person name="Kisner P."/>
            <person name="Lance K."/>
            <person name="Lara M."/>
            <person name="Lee W."/>
            <person name="Lennon N."/>
            <person name="Letendre F."/>
            <person name="LeVine R."/>
            <person name="Lipovsky A."/>
            <person name="Liu X."/>
            <person name="Liu J."/>
            <person name="Liu S."/>
            <person name="Lokyitsang T."/>
            <person name="Lokyitsang Y."/>
            <person name="Lubonja R."/>
            <person name="Lui A."/>
            <person name="MacDonald P."/>
            <person name="Magnisalis V."/>
            <person name="Maru K."/>
            <person name="Matthews C."/>
            <person name="McCusker W."/>
            <person name="McDonough S."/>
            <person name="Mehta T."/>
            <person name="Meldrim J."/>
            <person name="Meneus L."/>
            <person name="Mihai O."/>
            <person name="Mihalev A."/>
            <person name="Mihova T."/>
            <person name="Mittelman R."/>
            <person name="Mlenga V."/>
            <person name="Montmayeur A."/>
            <person name="Mulrain L."/>
            <person name="Navidi A."/>
            <person name="Naylor J."/>
            <person name="Negash T."/>
            <person name="Nguyen T."/>
            <person name="Nguyen N."/>
            <person name="Nicol R."/>
            <person name="Norbu C."/>
            <person name="Norbu N."/>
            <person name="Novod N."/>
            <person name="O'Neill B."/>
            <person name="Osman S."/>
            <person name="Markiewicz E."/>
            <person name="Oyono O.L."/>
            <person name="Patti C."/>
            <person name="Phunkhang P."/>
            <person name="Pierre F."/>
            <person name="Priest M."/>
            <person name="Raghuraman S."/>
            <person name="Rege F."/>
            <person name="Reyes R."/>
            <person name="Rise C."/>
            <person name="Rogov P."/>
            <person name="Ross K."/>
            <person name="Ryan E."/>
            <person name="Settipalli S."/>
            <person name="Shea T."/>
            <person name="Sherpa N."/>
            <person name="Shi L."/>
            <person name="Shih D."/>
            <person name="Sparrow T."/>
            <person name="Spaulding J."/>
            <person name="Stalker J."/>
            <person name="Stange-Thomann N."/>
            <person name="Stavropoulos S."/>
            <person name="Stone C."/>
            <person name="Strader C."/>
            <person name="Tesfaye S."/>
            <person name="Thomson T."/>
            <person name="Thoulutsang Y."/>
            <person name="Thoulutsang D."/>
            <person name="Topham K."/>
            <person name="Topping I."/>
            <person name="Tsamla T."/>
            <person name="Vassiliev H."/>
            <person name="Vo A."/>
            <person name="Wangchuk T."/>
            <person name="Wangdi T."/>
            <person name="Weiand M."/>
            <person name="Wilkinson J."/>
            <person name="Wilson A."/>
            <person name="Yadav S."/>
            <person name="Young G."/>
            <person name="Yu Q."/>
            <person name="Zembek L."/>
            <person name="Zhong D."/>
            <person name="Zimmer A."/>
            <person name="Zwirko Z."/>
            <person name="Jaffe D.B."/>
            <person name="Alvarez P."/>
            <person name="Brockman W."/>
            <person name="Butler J."/>
            <person name="Chin C."/>
            <person name="Gnerre S."/>
            <person name="MacCallum I."/>
            <person name="Graves J.A."/>
            <person name="Ponting C.P."/>
            <person name="Breen M."/>
            <person name="Samollow P.B."/>
            <person name="Lander E.S."/>
            <person name="Lindblad-Toh K."/>
        </authorList>
    </citation>
    <scope>NUCLEOTIDE SEQUENCE [LARGE SCALE GENOMIC DNA]</scope>
</reference>
<evidence type="ECO:0000256" key="5">
    <source>
        <dbReference type="ARBA" id="ARBA00022525"/>
    </source>
</evidence>
<dbReference type="InterPro" id="IPR001811">
    <property type="entry name" value="Chemokine_IL8-like_dom"/>
</dbReference>
<evidence type="ECO:0000313" key="12">
    <source>
        <dbReference type="Proteomes" id="UP000002280"/>
    </source>
</evidence>
<comment type="subcellular location">
    <subcellularLocation>
        <location evidence="1">Secreted</location>
    </subcellularLocation>
</comment>
<dbReference type="GO" id="GO:0048245">
    <property type="term" value="P:eosinophil chemotaxis"/>
    <property type="evidence" value="ECO:0000318"/>
    <property type="project" value="GO_Central"/>
</dbReference>
<dbReference type="GO" id="GO:0008009">
    <property type="term" value="F:chemokine activity"/>
    <property type="evidence" value="ECO:0000318"/>
    <property type="project" value="GO_Central"/>
</dbReference>
<dbReference type="GO" id="GO:0061844">
    <property type="term" value="P:antimicrobial humoral immune response mediated by antimicrobial peptide"/>
    <property type="evidence" value="ECO:0000318"/>
    <property type="project" value="GO_Central"/>
</dbReference>
<dbReference type="GO" id="GO:0048020">
    <property type="term" value="F:CCR chemokine receptor binding"/>
    <property type="evidence" value="ECO:0000318"/>
    <property type="project" value="GO_Central"/>
</dbReference>
<dbReference type="InterPro" id="IPR036048">
    <property type="entry name" value="Interleukin_8-like_sf"/>
</dbReference>
<dbReference type="GO" id="GO:0070098">
    <property type="term" value="P:chemokine-mediated signaling pathway"/>
    <property type="evidence" value="ECO:0000318"/>
    <property type="project" value="GO_Central"/>
</dbReference>
<evidence type="ECO:0000259" key="10">
    <source>
        <dbReference type="SMART" id="SM00199"/>
    </source>
</evidence>
<reference evidence="11" key="2">
    <citation type="submission" date="2025-08" db="UniProtKB">
        <authorList>
            <consortium name="Ensembl"/>
        </authorList>
    </citation>
    <scope>IDENTIFICATION</scope>
</reference>
<dbReference type="GO" id="GO:0030335">
    <property type="term" value="P:positive regulation of cell migration"/>
    <property type="evidence" value="ECO:0000318"/>
    <property type="project" value="GO_Central"/>
</dbReference>
<evidence type="ECO:0000313" key="11">
    <source>
        <dbReference type="Ensembl" id="ENSMODP00000041211.1"/>
    </source>
</evidence>
<dbReference type="CDD" id="cd00272">
    <property type="entry name" value="Chemokine_CC"/>
    <property type="match status" value="1"/>
</dbReference>
<evidence type="ECO:0000256" key="1">
    <source>
        <dbReference type="ARBA" id="ARBA00004613"/>
    </source>
</evidence>
<evidence type="ECO:0000256" key="8">
    <source>
        <dbReference type="ARBA" id="ARBA00042689"/>
    </source>
</evidence>
<dbReference type="InterPro" id="IPR039809">
    <property type="entry name" value="Chemokine_b/g/d"/>
</dbReference>
<feature type="domain" description="Chemokine interleukin-8-like" evidence="10">
    <location>
        <begin position="44"/>
        <end position="102"/>
    </location>
</feature>
<evidence type="ECO:0000256" key="3">
    <source>
        <dbReference type="ARBA" id="ARBA00022500"/>
    </source>
</evidence>
<evidence type="ECO:0000256" key="4">
    <source>
        <dbReference type="ARBA" id="ARBA00022514"/>
    </source>
</evidence>
<dbReference type="PANTHER" id="PTHR12015">
    <property type="entry name" value="SMALL INDUCIBLE CYTOKINE A"/>
    <property type="match status" value="1"/>
</dbReference>
<dbReference type="FunFam" id="2.40.50.40:FF:000002">
    <property type="entry name" value="C-C motif chemokine"/>
    <property type="match status" value="1"/>
</dbReference>
<dbReference type="Proteomes" id="UP000002280">
    <property type="component" value="Chromosome 2"/>
</dbReference>
<proteinExistence type="inferred from homology"/>
<dbReference type="AlphaFoldDB" id="K7E609"/>
<dbReference type="SUPFAM" id="SSF54117">
    <property type="entry name" value="Interleukin 8-like chemokines"/>
    <property type="match status" value="1"/>
</dbReference>
<dbReference type="Pfam" id="PF00048">
    <property type="entry name" value="IL8"/>
    <property type="match status" value="1"/>
</dbReference>
<reference evidence="11" key="3">
    <citation type="submission" date="2025-09" db="UniProtKB">
        <authorList>
            <consortium name="Ensembl"/>
        </authorList>
    </citation>
    <scope>IDENTIFICATION</scope>
</reference>
<dbReference type="eggNOG" id="ENOG502TM28">
    <property type="taxonomic scope" value="Eukaryota"/>
</dbReference>
<dbReference type="STRING" id="13616.ENSMODP00000041211"/>
<evidence type="ECO:0000256" key="2">
    <source>
        <dbReference type="ARBA" id="ARBA00010868"/>
    </source>
</evidence>
<keyword evidence="3" id="KW-0145">Chemotaxis</keyword>
<evidence type="ECO:0000256" key="9">
    <source>
        <dbReference type="ARBA" id="ARBA00042733"/>
    </source>
</evidence>
<dbReference type="GO" id="GO:0006954">
    <property type="term" value="P:inflammatory response"/>
    <property type="evidence" value="ECO:0000318"/>
    <property type="project" value="GO_Central"/>
</dbReference>
<dbReference type="InParanoid" id="K7E609"/>
<dbReference type="Ensembl" id="ENSMODT00000044320.2">
    <property type="protein sequence ID" value="ENSMODP00000041211.1"/>
    <property type="gene ID" value="ENSMODG00000028688.2"/>
</dbReference>
<dbReference type="Gene3D" id="2.40.50.40">
    <property type="match status" value="1"/>
</dbReference>
<sequence length="109" mass="12646">RGKKGKRGRKCESWSSKFFPRRNAKPLTLLLSVSGTKGLGYDIPTSCCHSYTHHRLPYHLIVDFYETSSLCLKPAIVFLTSKGRQICANPKYEWVQRYILLLKQKIRTE</sequence>